<gene>
    <name evidence="1" type="ORF">O3P69_008022</name>
</gene>
<proteinExistence type="predicted"/>
<keyword evidence="2" id="KW-1185">Reference proteome</keyword>
<protein>
    <submittedName>
        <fullName evidence="1">Uncharacterized protein</fullName>
    </submittedName>
</protein>
<name>A0AAW0T0L3_SCYPA</name>
<accession>A0AAW0T0L3</accession>
<organism evidence="1 2">
    <name type="scientific">Scylla paramamosain</name>
    <name type="common">Mud crab</name>
    <dbReference type="NCBI Taxonomy" id="85552"/>
    <lineage>
        <taxon>Eukaryota</taxon>
        <taxon>Metazoa</taxon>
        <taxon>Ecdysozoa</taxon>
        <taxon>Arthropoda</taxon>
        <taxon>Crustacea</taxon>
        <taxon>Multicrustacea</taxon>
        <taxon>Malacostraca</taxon>
        <taxon>Eumalacostraca</taxon>
        <taxon>Eucarida</taxon>
        <taxon>Decapoda</taxon>
        <taxon>Pleocyemata</taxon>
        <taxon>Brachyura</taxon>
        <taxon>Eubrachyura</taxon>
        <taxon>Portunoidea</taxon>
        <taxon>Portunidae</taxon>
        <taxon>Portuninae</taxon>
        <taxon>Scylla</taxon>
    </lineage>
</organism>
<evidence type="ECO:0000313" key="2">
    <source>
        <dbReference type="Proteomes" id="UP001487740"/>
    </source>
</evidence>
<dbReference type="Proteomes" id="UP001487740">
    <property type="component" value="Unassembled WGS sequence"/>
</dbReference>
<reference evidence="1 2" key="1">
    <citation type="submission" date="2023-03" db="EMBL/GenBank/DDBJ databases">
        <title>High-quality genome of Scylla paramamosain provides insights in environmental adaptation.</title>
        <authorList>
            <person name="Zhang L."/>
        </authorList>
    </citation>
    <scope>NUCLEOTIDE SEQUENCE [LARGE SCALE GENOMIC DNA]</scope>
    <source>
        <strain evidence="1">LZ_2023a</strain>
        <tissue evidence="1">Muscle</tissue>
    </source>
</reference>
<comment type="caution">
    <text evidence="1">The sequence shown here is derived from an EMBL/GenBank/DDBJ whole genome shotgun (WGS) entry which is preliminary data.</text>
</comment>
<dbReference type="EMBL" id="JARAKH010000041">
    <property type="protein sequence ID" value="KAK8380798.1"/>
    <property type="molecule type" value="Genomic_DNA"/>
</dbReference>
<dbReference type="AlphaFoldDB" id="A0AAW0T0L3"/>
<sequence length="203" mass="21462">MFLNVTSLDEAHRGPPVNCPLPHLPHGSVQDEVWADRWWRQHSPQPERETLHAGMTFLPSSSPSLPHFLNANSSKLDIRGFFLSPPRHAQADWLAAREGASRWVAVALRSMAIAGICGAMGGVGGQGEGGQGGWVTGGIGSRRSGGIEQLKDLSKDIGVIGRKPFDEESPERPVLCPDVCVECGGGGGDGAVGMGVTVEVHSQ</sequence>
<evidence type="ECO:0000313" key="1">
    <source>
        <dbReference type="EMBL" id="KAK8380798.1"/>
    </source>
</evidence>